<dbReference type="Pfam" id="PF00067">
    <property type="entry name" value="p450"/>
    <property type="match status" value="1"/>
</dbReference>
<dbReference type="EMBL" id="CM031839">
    <property type="protein sequence ID" value="KAG6674539.1"/>
    <property type="molecule type" value="Genomic_DNA"/>
</dbReference>
<sequence>MVSEIGKSYLHHKHPFLRCVCIYTASKSKVASILITNYPYMAIPFYCYFLIFLFLFILTKHLVLPTKRLPPSPALSLPIIGHLHLFKKPLHRSFAKLADQYGPVLFIRLGSRRVLLVSSPTAAEECFTKNDVVFANRPRFLSGKYLGYNYTTLVWASYGHHWRNLRRIASLELLSSNRLQMFCSIRVDEVRSLIHRLFLDSEGVQFRTVDMKSTFFELALNVMMRLIAGKRYYGENVEEKLEETRRFKKIAVETFQLSGATNIGDFLPALKWVGSRGLEKRLVILQGKRDKCMQDLIEERRRTRGDSTLDNGGKTMIDVLLSLQEAEPEYYTDDIIRGMMQVLLTAGTDTSAGAMEWALSLLLNNPESLMKAQAEIHNHIGQNRLLEESDFTELPYLRSIINETLRMYPPAPLLPAHESSEECTVGGFHVPRGTMLLVNAWFIQNDPKIWAEPRKFKPERFQGLEGERKDGMVFLPFGAGRRGCPGEGLAIRMVGLALGSLIQCFEWKRIEKEMVDMTEGTGLTLPKVRPLLAMCRPHPAMENYFSKL</sequence>
<dbReference type="Proteomes" id="UP000811246">
    <property type="component" value="Chromosome 15"/>
</dbReference>
<dbReference type="PANTHER" id="PTHR47947">
    <property type="entry name" value="CYTOCHROME P450 82C3-RELATED"/>
    <property type="match status" value="1"/>
</dbReference>
<keyword evidence="3 9" id="KW-0349">Heme</keyword>
<name>A0A922A486_CARIL</name>
<dbReference type="PANTHER" id="PTHR47947:SF3">
    <property type="entry name" value="CYTOCHROME P450 81D1-LIKE"/>
    <property type="match status" value="1"/>
</dbReference>
<keyword evidence="8 10" id="KW-0472">Membrane</keyword>
<dbReference type="GO" id="GO:0005506">
    <property type="term" value="F:iron ion binding"/>
    <property type="evidence" value="ECO:0007669"/>
    <property type="project" value="InterPro"/>
</dbReference>
<evidence type="ECO:0000256" key="6">
    <source>
        <dbReference type="ARBA" id="ARBA00023004"/>
    </source>
</evidence>
<keyword evidence="5 9" id="KW-0560">Oxidoreductase</keyword>
<keyword evidence="10" id="KW-0812">Transmembrane</keyword>
<evidence type="ECO:0000256" key="3">
    <source>
        <dbReference type="ARBA" id="ARBA00022617"/>
    </source>
</evidence>
<evidence type="ECO:0000313" key="12">
    <source>
        <dbReference type="Proteomes" id="UP000811246"/>
    </source>
</evidence>
<comment type="subcellular location">
    <subcellularLocation>
        <location evidence="1">Membrane</location>
    </subcellularLocation>
</comment>
<protein>
    <recommendedName>
        <fullName evidence="13">Cytochrome P450</fullName>
    </recommendedName>
</protein>
<dbReference type="GO" id="GO:0016705">
    <property type="term" value="F:oxidoreductase activity, acting on paired donors, with incorporation or reduction of molecular oxygen"/>
    <property type="evidence" value="ECO:0007669"/>
    <property type="project" value="InterPro"/>
</dbReference>
<dbReference type="GO" id="GO:0016020">
    <property type="term" value="C:membrane"/>
    <property type="evidence" value="ECO:0007669"/>
    <property type="project" value="UniProtKB-SubCell"/>
</dbReference>
<evidence type="ECO:0000256" key="8">
    <source>
        <dbReference type="ARBA" id="ARBA00023136"/>
    </source>
</evidence>
<comment type="caution">
    <text evidence="11">The sequence shown here is derived from an EMBL/GenBank/DDBJ whole genome shotgun (WGS) entry which is preliminary data.</text>
</comment>
<evidence type="ECO:0000256" key="9">
    <source>
        <dbReference type="RuleBase" id="RU000461"/>
    </source>
</evidence>
<dbReference type="InterPro" id="IPR050651">
    <property type="entry name" value="Plant_Cytochrome_P450_Monoox"/>
</dbReference>
<dbReference type="FunFam" id="1.10.630.10:FF:000023">
    <property type="entry name" value="Cytochrome P450 family protein"/>
    <property type="match status" value="1"/>
</dbReference>
<evidence type="ECO:0000256" key="5">
    <source>
        <dbReference type="ARBA" id="ARBA00023002"/>
    </source>
</evidence>
<evidence type="ECO:0008006" key="13">
    <source>
        <dbReference type="Google" id="ProtNLM"/>
    </source>
</evidence>
<dbReference type="InterPro" id="IPR001128">
    <property type="entry name" value="Cyt_P450"/>
</dbReference>
<keyword evidence="6 9" id="KW-0408">Iron</keyword>
<evidence type="ECO:0000256" key="1">
    <source>
        <dbReference type="ARBA" id="ARBA00004370"/>
    </source>
</evidence>
<keyword evidence="4 9" id="KW-0479">Metal-binding</keyword>
<keyword evidence="10" id="KW-1133">Transmembrane helix</keyword>
<dbReference type="CDD" id="cd20653">
    <property type="entry name" value="CYP81"/>
    <property type="match status" value="1"/>
</dbReference>
<dbReference type="GO" id="GO:0020037">
    <property type="term" value="F:heme binding"/>
    <property type="evidence" value="ECO:0007669"/>
    <property type="project" value="InterPro"/>
</dbReference>
<gene>
    <name evidence="11" type="ORF">I3842_15G047400</name>
</gene>
<reference evidence="11" key="1">
    <citation type="submission" date="2021-01" db="EMBL/GenBank/DDBJ databases">
        <authorList>
            <person name="Lovell J.T."/>
            <person name="Bentley N."/>
            <person name="Bhattarai G."/>
            <person name="Jenkins J.W."/>
            <person name="Sreedasyam A."/>
            <person name="Alarcon Y."/>
            <person name="Bock C."/>
            <person name="Boston L."/>
            <person name="Carlson J."/>
            <person name="Cervantes K."/>
            <person name="Clermont K."/>
            <person name="Krom N."/>
            <person name="Kubenka K."/>
            <person name="Mamidi S."/>
            <person name="Mattison C."/>
            <person name="Monteros M."/>
            <person name="Pisani C."/>
            <person name="Plott C."/>
            <person name="Rajasekar S."/>
            <person name="Rhein H.S."/>
            <person name="Rohla C."/>
            <person name="Song M."/>
            <person name="Hilaire R.S."/>
            <person name="Shu S."/>
            <person name="Wells L."/>
            <person name="Wang X."/>
            <person name="Webber J."/>
            <person name="Heerema R.J."/>
            <person name="Klein P."/>
            <person name="Conner P."/>
            <person name="Grauke L."/>
            <person name="Grimwood J."/>
            <person name="Schmutz J."/>
            <person name="Randall J.J."/>
        </authorList>
    </citation>
    <scope>NUCLEOTIDE SEQUENCE</scope>
    <source>
        <tissue evidence="11">Leaf</tissue>
    </source>
</reference>
<evidence type="ECO:0000256" key="4">
    <source>
        <dbReference type="ARBA" id="ARBA00022723"/>
    </source>
</evidence>
<keyword evidence="7 9" id="KW-0503">Monooxygenase</keyword>
<dbReference type="PROSITE" id="PS00086">
    <property type="entry name" value="CYTOCHROME_P450"/>
    <property type="match status" value="1"/>
</dbReference>
<evidence type="ECO:0000256" key="2">
    <source>
        <dbReference type="ARBA" id="ARBA00010617"/>
    </source>
</evidence>
<feature type="transmembrane region" description="Helical" evidence="10">
    <location>
        <begin position="38"/>
        <end position="58"/>
    </location>
</feature>
<organism evidence="11 12">
    <name type="scientific">Carya illinoinensis</name>
    <name type="common">Pecan</name>
    <dbReference type="NCBI Taxonomy" id="32201"/>
    <lineage>
        <taxon>Eukaryota</taxon>
        <taxon>Viridiplantae</taxon>
        <taxon>Streptophyta</taxon>
        <taxon>Embryophyta</taxon>
        <taxon>Tracheophyta</taxon>
        <taxon>Spermatophyta</taxon>
        <taxon>Magnoliopsida</taxon>
        <taxon>eudicotyledons</taxon>
        <taxon>Gunneridae</taxon>
        <taxon>Pentapetalae</taxon>
        <taxon>rosids</taxon>
        <taxon>fabids</taxon>
        <taxon>Fagales</taxon>
        <taxon>Juglandaceae</taxon>
        <taxon>Carya</taxon>
    </lineage>
</organism>
<accession>A0A922A486</accession>
<dbReference type="InterPro" id="IPR017972">
    <property type="entry name" value="Cyt_P450_CS"/>
</dbReference>
<evidence type="ECO:0000313" key="11">
    <source>
        <dbReference type="EMBL" id="KAG6674539.1"/>
    </source>
</evidence>
<evidence type="ECO:0000256" key="7">
    <source>
        <dbReference type="ARBA" id="ARBA00023033"/>
    </source>
</evidence>
<dbReference type="AlphaFoldDB" id="A0A922A486"/>
<proteinExistence type="inferred from homology"/>
<dbReference type="GO" id="GO:0004497">
    <property type="term" value="F:monooxygenase activity"/>
    <property type="evidence" value="ECO:0007669"/>
    <property type="project" value="UniProtKB-KW"/>
</dbReference>
<comment type="similarity">
    <text evidence="2 9">Belongs to the cytochrome P450 family.</text>
</comment>
<evidence type="ECO:0000256" key="10">
    <source>
        <dbReference type="SAM" id="Phobius"/>
    </source>
</evidence>